<comment type="caution">
    <text evidence="1">The sequence shown here is derived from an EMBL/GenBank/DDBJ whole genome shotgun (WGS) entry which is preliminary data.</text>
</comment>
<sequence>MRLLLGFFARLPNIDFFERTEVFDIVIPKRWSWFYLRPKQLLLFVQDPVHLATKWRNRLLSATAQLTMGNQKISVQDLVDIVKKADSKIEHSLVLSDLIPADRQNFRSCQKISSECVLKILQENKNTSATFVYLKLLKYIIDAYISNSTSITDRLFLAWSVVFVCRIWKTWLKCKSFDRKSKEILFITTPAYYSVELNAHSLLYLVLLVKTNILPIESLQIPLFSSQSCEGMFRNARSLTGTQSTMINFSVYDFLHRTEKITALNYIKTTQIENKDFKISFPRHHKHGKKEDSSRTTLNMDDIDDIDIDEIISKAFAHAKQLMSGLEIDIVLQKNKLLTLERLSQDVFNSL</sequence>
<dbReference type="OrthoDB" id="10064970at2759"/>
<accession>A0A8S2VSE2</accession>
<dbReference type="Proteomes" id="UP000681722">
    <property type="component" value="Unassembled WGS sequence"/>
</dbReference>
<proteinExistence type="predicted"/>
<name>A0A8S2VSE2_9BILA</name>
<dbReference type="AlphaFoldDB" id="A0A8S2VSE2"/>
<dbReference type="EMBL" id="CAJOBC010092057">
    <property type="protein sequence ID" value="CAF4406065.1"/>
    <property type="molecule type" value="Genomic_DNA"/>
</dbReference>
<organism evidence="1 2">
    <name type="scientific">Didymodactylos carnosus</name>
    <dbReference type="NCBI Taxonomy" id="1234261"/>
    <lineage>
        <taxon>Eukaryota</taxon>
        <taxon>Metazoa</taxon>
        <taxon>Spiralia</taxon>
        <taxon>Gnathifera</taxon>
        <taxon>Rotifera</taxon>
        <taxon>Eurotatoria</taxon>
        <taxon>Bdelloidea</taxon>
        <taxon>Philodinida</taxon>
        <taxon>Philodinidae</taxon>
        <taxon>Didymodactylos</taxon>
    </lineage>
</organism>
<protein>
    <submittedName>
        <fullName evidence="1">Uncharacterized protein</fullName>
    </submittedName>
</protein>
<evidence type="ECO:0000313" key="2">
    <source>
        <dbReference type="Proteomes" id="UP000681722"/>
    </source>
</evidence>
<gene>
    <name evidence="1" type="ORF">SRO942_LOCUS39726</name>
</gene>
<evidence type="ECO:0000313" key="1">
    <source>
        <dbReference type="EMBL" id="CAF4406065.1"/>
    </source>
</evidence>
<reference evidence="1" key="1">
    <citation type="submission" date="2021-02" db="EMBL/GenBank/DDBJ databases">
        <authorList>
            <person name="Nowell W R."/>
        </authorList>
    </citation>
    <scope>NUCLEOTIDE SEQUENCE</scope>
</reference>